<dbReference type="EMBL" id="JPRH01000004">
    <property type="protein sequence ID" value="KFF12229.1"/>
    <property type="molecule type" value="Genomic_DNA"/>
</dbReference>
<evidence type="ECO:0000313" key="2">
    <source>
        <dbReference type="EMBL" id="KFF12229.1"/>
    </source>
</evidence>
<dbReference type="eggNOG" id="ENOG5032ZE2">
    <property type="taxonomic scope" value="Bacteria"/>
</dbReference>
<sequence>MDDQTPKIYSKKAILGFSILLSPLFGGVLLYQNLIEVKKKKEAYMILGLSVLMTIATLVIVNIPENPKSSLAYLCGIAGGSIFSYYFMPKYFPNEDQLLKKSLWKPSIIAVIIVVFFVLLLIYSNSLPAN</sequence>
<feature type="transmembrane region" description="Helical" evidence="1">
    <location>
        <begin position="43"/>
        <end position="64"/>
    </location>
</feature>
<feature type="transmembrane region" description="Helical" evidence="1">
    <location>
        <begin position="108"/>
        <end position="126"/>
    </location>
</feature>
<dbReference type="RefSeq" id="WP_034711375.1">
    <property type="nucleotide sequence ID" value="NZ_JAODPJ010000001.1"/>
</dbReference>
<evidence type="ECO:0000313" key="3">
    <source>
        <dbReference type="Proteomes" id="UP000028705"/>
    </source>
</evidence>
<evidence type="ECO:0000256" key="1">
    <source>
        <dbReference type="SAM" id="Phobius"/>
    </source>
</evidence>
<proteinExistence type="predicted"/>
<protein>
    <submittedName>
        <fullName evidence="2">Membrane protein</fullName>
    </submittedName>
</protein>
<keyword evidence="1" id="KW-1133">Transmembrane helix</keyword>
<feature type="transmembrane region" description="Helical" evidence="1">
    <location>
        <begin position="12"/>
        <end position="31"/>
    </location>
</feature>
<comment type="caution">
    <text evidence="2">The sequence shown here is derived from an EMBL/GenBank/DDBJ whole genome shotgun (WGS) entry which is preliminary data.</text>
</comment>
<keyword evidence="3" id="KW-1185">Reference proteome</keyword>
<dbReference type="AlphaFoldDB" id="A0A086A6B5"/>
<organism evidence="2 3">
    <name type="scientific">Chryseobacterium soli</name>
    <dbReference type="NCBI Taxonomy" id="445961"/>
    <lineage>
        <taxon>Bacteria</taxon>
        <taxon>Pseudomonadati</taxon>
        <taxon>Bacteroidota</taxon>
        <taxon>Flavobacteriia</taxon>
        <taxon>Flavobacteriales</taxon>
        <taxon>Weeksellaceae</taxon>
        <taxon>Chryseobacterium group</taxon>
        <taxon>Chryseobacterium</taxon>
    </lineage>
</organism>
<dbReference type="Proteomes" id="UP000028705">
    <property type="component" value="Unassembled WGS sequence"/>
</dbReference>
<feature type="transmembrane region" description="Helical" evidence="1">
    <location>
        <begin position="70"/>
        <end position="88"/>
    </location>
</feature>
<dbReference type="STRING" id="445961.IW15_11760"/>
<accession>A0A086A6B5</accession>
<dbReference type="OrthoDB" id="764986at2"/>
<keyword evidence="1" id="KW-0472">Membrane</keyword>
<keyword evidence="1" id="KW-0812">Transmembrane</keyword>
<gene>
    <name evidence="2" type="ORF">IW15_11760</name>
</gene>
<name>A0A086A6B5_9FLAO</name>
<reference evidence="2 3" key="1">
    <citation type="submission" date="2014-07" db="EMBL/GenBank/DDBJ databases">
        <title>Genome of Chryseobacterium soli DSM 19298.</title>
        <authorList>
            <person name="Stropko S.J."/>
            <person name="Pipes S.E."/>
            <person name="Newman J."/>
        </authorList>
    </citation>
    <scope>NUCLEOTIDE SEQUENCE [LARGE SCALE GENOMIC DNA]</scope>
    <source>
        <strain evidence="2 3">DSM 19298</strain>
    </source>
</reference>